<dbReference type="Pfam" id="PF07996">
    <property type="entry name" value="T4SS"/>
    <property type="match status" value="1"/>
</dbReference>
<dbReference type="InterPro" id="IPR014158">
    <property type="entry name" value="T4SS_VirB5"/>
</dbReference>
<dbReference type="RefSeq" id="WP_280627015.1">
    <property type="nucleotide sequence ID" value="NZ_CP123509.1"/>
</dbReference>
<keyword evidence="2" id="KW-0732">Signal</keyword>
<feature type="chain" id="PRO_5041639508" evidence="2">
    <location>
        <begin position="25"/>
        <end position="249"/>
    </location>
</feature>
<dbReference type="AlphaFoldDB" id="A0AA95GRY1"/>
<evidence type="ECO:0000256" key="1">
    <source>
        <dbReference type="SAM" id="Coils"/>
    </source>
</evidence>
<feature type="coiled-coil region" evidence="1">
    <location>
        <begin position="39"/>
        <end position="96"/>
    </location>
</feature>
<reference evidence="3" key="1">
    <citation type="submission" date="2023-04" db="EMBL/GenBank/DDBJ databases">
        <title>Genome dynamics across the evolutionary transition to endosymbiosis.</title>
        <authorList>
            <person name="Siozios S."/>
            <person name="Nadal-Jimenez P."/>
            <person name="Azagi T."/>
            <person name="Sprong H."/>
            <person name="Frost C.L."/>
            <person name="Parratt S.R."/>
            <person name="Taylor G."/>
            <person name="Brettell L."/>
            <person name="Lew K.C."/>
            <person name="Croft L."/>
            <person name="King K.C."/>
            <person name="Brockhurst M.A."/>
            <person name="Hypsa V."/>
            <person name="Novakova E."/>
            <person name="Darby A.C."/>
            <person name="Hurst G.D.D."/>
        </authorList>
    </citation>
    <scope>NUCLEOTIDE SEQUENCE</scope>
    <source>
        <strain evidence="3">APv</strain>
        <plasmid evidence="3">paPv5</plasmid>
    </source>
</reference>
<dbReference type="Gene3D" id="1.20.58.430">
    <property type="entry name" value="Type IV secretion system, VirB5-domain"/>
    <property type="match status" value="1"/>
</dbReference>
<proteinExistence type="predicted"/>
<keyword evidence="3" id="KW-0614">Plasmid</keyword>
<gene>
    <name evidence="3" type="ORF">QE210_19875</name>
</gene>
<evidence type="ECO:0000313" key="3">
    <source>
        <dbReference type="EMBL" id="WGM03747.1"/>
    </source>
</evidence>
<dbReference type="SUPFAM" id="SSF101082">
    <property type="entry name" value="Typo IV secretion system protein TraC"/>
    <property type="match status" value="1"/>
</dbReference>
<geneLocation type="plasmid" evidence="3 4">
    <name>paPv5</name>
</geneLocation>
<accession>A0AA95GRY1</accession>
<organism evidence="3 4">
    <name type="scientific">Arsenophonus nasoniae</name>
    <name type="common">son-killer infecting Nasonia vitripennis</name>
    <dbReference type="NCBI Taxonomy" id="638"/>
    <lineage>
        <taxon>Bacteria</taxon>
        <taxon>Pseudomonadati</taxon>
        <taxon>Pseudomonadota</taxon>
        <taxon>Gammaproteobacteria</taxon>
        <taxon>Enterobacterales</taxon>
        <taxon>Morganellaceae</taxon>
        <taxon>Arsenophonus</taxon>
    </lineage>
</organism>
<dbReference type="Proteomes" id="UP001177595">
    <property type="component" value="Plasmid paPv5"/>
</dbReference>
<protein>
    <submittedName>
        <fullName evidence="3">Type IV secretion system protein</fullName>
    </submittedName>
</protein>
<dbReference type="EMBL" id="CP123509">
    <property type="protein sequence ID" value="WGM03747.1"/>
    <property type="molecule type" value="Genomic_DNA"/>
</dbReference>
<evidence type="ECO:0000313" key="4">
    <source>
        <dbReference type="Proteomes" id="UP001177595"/>
    </source>
</evidence>
<dbReference type="InterPro" id="IPR023220">
    <property type="entry name" value="T4SS_VirB5-domain"/>
</dbReference>
<feature type="signal peptide" evidence="2">
    <location>
        <begin position="1"/>
        <end position="24"/>
    </location>
</feature>
<keyword evidence="1" id="KW-0175">Coiled coil</keyword>
<name>A0AA95GRY1_9GAMM</name>
<evidence type="ECO:0000256" key="2">
    <source>
        <dbReference type="SAM" id="SignalP"/>
    </source>
</evidence>
<sequence length="249" mass="27781">MRIHKTLAWGIAAVLLTASSPNYAEGIPVFDFTAKIENAQQWAKEAKQWMETVEHYKAQMNAYKDQLATATGLRDIQGLLEQGKSLQSEIKTLQKQGISLNDLLTSDNPPSGALNGLYEKYKVFDVCDLKTKTITEGAKNYLNVCKQETANKGYMIEQTAEVQKKVNNALKDIGKLSNRIVNAKDSKESQDLANAIQAKSVQLNSLTSAWEMNIKAAEQRDKLLAAKREKAFRQQQYDAPLPKFGDLVP</sequence>